<dbReference type="CDD" id="cd00947">
    <property type="entry name" value="TBP_aldolase_IIB"/>
    <property type="match status" value="1"/>
</dbReference>
<dbReference type="SUPFAM" id="SSF51569">
    <property type="entry name" value="Aldolase"/>
    <property type="match status" value="1"/>
</dbReference>
<accession>A0A8J6P9R3</accession>
<dbReference type="PANTHER" id="PTHR30304">
    <property type="entry name" value="D-TAGATOSE-1,6-BISPHOSPHATE ALDOLASE"/>
    <property type="match status" value="1"/>
</dbReference>
<dbReference type="Proteomes" id="UP000632659">
    <property type="component" value="Unassembled WGS sequence"/>
</dbReference>
<comment type="caution">
    <text evidence="3">The sequence shown here is derived from an EMBL/GenBank/DDBJ whole genome shotgun (WGS) entry which is preliminary data.</text>
</comment>
<dbReference type="AlphaFoldDB" id="A0A8J6P9R3"/>
<dbReference type="PANTHER" id="PTHR30304:SF0">
    <property type="entry name" value="D-TAGATOSE-1,6-BISPHOSPHATE ALDOLASE SUBUNIT GATY-RELATED"/>
    <property type="match status" value="1"/>
</dbReference>
<feature type="binding site" evidence="2">
    <location>
        <position position="87"/>
    </location>
    <ligand>
        <name>Zn(2+)</name>
        <dbReference type="ChEBI" id="CHEBI:29105"/>
        <label>1</label>
        <note>catalytic</note>
    </ligand>
</feature>
<dbReference type="EMBL" id="JACRTL010000009">
    <property type="protein sequence ID" value="MBC8611909.1"/>
    <property type="molecule type" value="Genomic_DNA"/>
</dbReference>
<feature type="binding site" evidence="2">
    <location>
        <position position="108"/>
    </location>
    <ligand>
        <name>Zn(2+)</name>
        <dbReference type="ChEBI" id="CHEBI:29105"/>
        <label>2</label>
    </ligand>
</feature>
<reference evidence="3" key="1">
    <citation type="submission" date="2020-08" db="EMBL/GenBank/DDBJ databases">
        <title>Genome public.</title>
        <authorList>
            <person name="Liu C."/>
            <person name="Sun Q."/>
        </authorList>
    </citation>
    <scope>NUCLEOTIDE SEQUENCE</scope>
    <source>
        <strain evidence="3">NSJ-15</strain>
    </source>
</reference>
<dbReference type="Gene3D" id="3.20.20.70">
    <property type="entry name" value="Aldolase class I"/>
    <property type="match status" value="1"/>
</dbReference>
<dbReference type="GO" id="GO:0005975">
    <property type="term" value="P:carbohydrate metabolic process"/>
    <property type="evidence" value="ECO:0007669"/>
    <property type="project" value="InterPro"/>
</dbReference>
<evidence type="ECO:0000313" key="4">
    <source>
        <dbReference type="Proteomes" id="UP000632659"/>
    </source>
</evidence>
<dbReference type="InterPro" id="IPR013785">
    <property type="entry name" value="Aldolase_TIM"/>
</dbReference>
<evidence type="ECO:0000256" key="2">
    <source>
        <dbReference type="PIRSR" id="PIRSR001359-3"/>
    </source>
</evidence>
<dbReference type="GO" id="GO:0016832">
    <property type="term" value="F:aldehyde-lyase activity"/>
    <property type="evidence" value="ECO:0007669"/>
    <property type="project" value="InterPro"/>
</dbReference>
<keyword evidence="2" id="KW-0862">Zinc</keyword>
<proteinExistence type="predicted"/>
<comment type="cofactor">
    <cofactor evidence="2">
        <name>Zn(2+)</name>
        <dbReference type="ChEBI" id="CHEBI:29105"/>
    </cofactor>
    <text evidence="2">Binds 2 Zn(2+) ions per subunit. One is catalytic and the other provides a structural contribution.</text>
</comment>
<dbReference type="InterPro" id="IPR000771">
    <property type="entry name" value="FBA_II"/>
</dbReference>
<name>A0A8J6P9R3_9FIRM</name>
<dbReference type="InterPro" id="IPR050246">
    <property type="entry name" value="Class_II_FBP_aldolase"/>
</dbReference>
<organism evidence="3 4">
    <name type="scientific">Massiliimalia timonensis</name>
    <dbReference type="NCBI Taxonomy" id="1987501"/>
    <lineage>
        <taxon>Bacteria</taxon>
        <taxon>Bacillati</taxon>
        <taxon>Bacillota</taxon>
        <taxon>Clostridia</taxon>
        <taxon>Eubacteriales</taxon>
        <taxon>Oscillospiraceae</taxon>
        <taxon>Massiliimalia</taxon>
    </lineage>
</organism>
<evidence type="ECO:0000313" key="3">
    <source>
        <dbReference type="EMBL" id="MBC8611909.1"/>
    </source>
</evidence>
<feature type="binding site" evidence="2">
    <location>
        <position position="138"/>
    </location>
    <ligand>
        <name>Zn(2+)</name>
        <dbReference type="ChEBI" id="CHEBI:29105"/>
        <label>2</label>
    </ligand>
</feature>
<dbReference type="PIRSF" id="PIRSF001359">
    <property type="entry name" value="F_bP_aldolase_II"/>
    <property type="match status" value="1"/>
</dbReference>
<feature type="active site" description="Proton donor" evidence="1">
    <location>
        <position position="86"/>
    </location>
</feature>
<protein>
    <submittedName>
        <fullName evidence="3">Class II fructose-bisphosphate aldolase</fullName>
    </submittedName>
</protein>
<feature type="binding site" evidence="2">
    <location>
        <position position="178"/>
    </location>
    <ligand>
        <name>Zn(2+)</name>
        <dbReference type="ChEBI" id="CHEBI:29105"/>
        <label>1</label>
        <note>catalytic</note>
    </ligand>
</feature>
<dbReference type="Pfam" id="PF01116">
    <property type="entry name" value="F_bP_aldolase"/>
    <property type="match status" value="1"/>
</dbReference>
<keyword evidence="4" id="KW-1185">Reference proteome</keyword>
<gene>
    <name evidence="3" type="ORF">H8702_12495</name>
</gene>
<feature type="binding site" evidence="2">
    <location>
        <position position="206"/>
    </location>
    <ligand>
        <name>Zn(2+)</name>
        <dbReference type="ChEBI" id="CHEBI:29105"/>
        <label>1</label>
        <note>catalytic</note>
    </ligand>
</feature>
<sequence>MGGKKMLVNLQEIMKFAEEKEIAIGAFNTPCFESLCAVIEMAEYKKIPVIIEHAEVHFPCGPLDQIGPAMVDFARRAKVPVCVHLDHGTSMRVLEQAVELGFTSVMFDGSALSYGENKKQTKKAVEYVHQHGVSLEAELGCMATAGSRQGNYTDPALAVDFVSETGIDALAIAFGTAHGIYPQAPVLNFDIINQVKKAADLPLVMHGGSGVDDKDYVKAIKQGIRKINYYSYMGAGAYQKALEYGREHPENSRLFQELSKVAVDTMKGYLDHIMDVFYRLK</sequence>
<evidence type="ECO:0000256" key="1">
    <source>
        <dbReference type="PIRSR" id="PIRSR001359-1"/>
    </source>
</evidence>
<keyword evidence="2" id="KW-0479">Metal-binding</keyword>
<dbReference type="GO" id="GO:0008270">
    <property type="term" value="F:zinc ion binding"/>
    <property type="evidence" value="ECO:0007669"/>
    <property type="project" value="InterPro"/>
</dbReference>
<dbReference type="OrthoDB" id="9803995at2"/>